<dbReference type="EMBL" id="CM056743">
    <property type="protein sequence ID" value="KAJ8673515.1"/>
    <property type="molecule type" value="Genomic_DNA"/>
</dbReference>
<gene>
    <name evidence="1" type="ORF">QAD02_004777</name>
</gene>
<organism evidence="1 2">
    <name type="scientific">Eretmocerus hayati</name>
    <dbReference type="NCBI Taxonomy" id="131215"/>
    <lineage>
        <taxon>Eukaryota</taxon>
        <taxon>Metazoa</taxon>
        <taxon>Ecdysozoa</taxon>
        <taxon>Arthropoda</taxon>
        <taxon>Hexapoda</taxon>
        <taxon>Insecta</taxon>
        <taxon>Pterygota</taxon>
        <taxon>Neoptera</taxon>
        <taxon>Endopterygota</taxon>
        <taxon>Hymenoptera</taxon>
        <taxon>Apocrita</taxon>
        <taxon>Proctotrupomorpha</taxon>
        <taxon>Chalcidoidea</taxon>
        <taxon>Aphelinidae</taxon>
        <taxon>Aphelininae</taxon>
        <taxon>Eretmocerus</taxon>
    </lineage>
</organism>
<evidence type="ECO:0000313" key="2">
    <source>
        <dbReference type="Proteomes" id="UP001239111"/>
    </source>
</evidence>
<name>A0ACC2NVB8_9HYME</name>
<dbReference type="Proteomes" id="UP001239111">
    <property type="component" value="Chromosome 3"/>
</dbReference>
<accession>A0ACC2NVB8</accession>
<reference evidence="1" key="1">
    <citation type="submission" date="2023-04" db="EMBL/GenBank/DDBJ databases">
        <title>A chromosome-level genome assembly of the parasitoid wasp Eretmocerus hayati.</title>
        <authorList>
            <person name="Zhong Y."/>
            <person name="Liu S."/>
            <person name="Liu Y."/>
        </authorList>
    </citation>
    <scope>NUCLEOTIDE SEQUENCE</scope>
    <source>
        <strain evidence="1">ZJU_SS_LIU_2023</strain>
    </source>
</reference>
<comment type="caution">
    <text evidence="1">The sequence shown here is derived from an EMBL/GenBank/DDBJ whole genome shotgun (WGS) entry which is preliminary data.</text>
</comment>
<sequence length="186" mass="20704">MSTGDAIKTSDIRAKDHSASGALREVTDHQEYEAGPSSGPSNGPASQSASNSAGPPSRLKLEIGLYRCDRDLKEMRQEMDLSWPRQSGHGSLSSDDEIEELERRLSELKRIQDTLQQTSILMSDELAMSEGLTRGKSMYQGTIRQGMEMVQSGIQSSCELVIEYQTLIDNVKKQMRLLDLDQSYLM</sequence>
<evidence type="ECO:0000313" key="1">
    <source>
        <dbReference type="EMBL" id="KAJ8673515.1"/>
    </source>
</evidence>
<protein>
    <submittedName>
        <fullName evidence="1">Uncharacterized protein</fullName>
    </submittedName>
</protein>
<keyword evidence="2" id="KW-1185">Reference proteome</keyword>
<proteinExistence type="predicted"/>